<dbReference type="EMBL" id="JAAOAN010000322">
    <property type="protein sequence ID" value="KAF5710718.1"/>
    <property type="molecule type" value="Genomic_DNA"/>
</dbReference>
<feature type="region of interest" description="Disordered" evidence="1">
    <location>
        <begin position="275"/>
        <end position="304"/>
    </location>
</feature>
<dbReference type="Proteomes" id="UP000544331">
    <property type="component" value="Unassembled WGS sequence"/>
</dbReference>
<sequence length="304" mass="34235">MGTGRPSHWDGWQERLLDLQSIPKPTERSYIPCARLFDAAMNVHLAKPFIDDKGKALCQAMKTNFARIRKEMPIGLADWQAYDLLKFARESILSDYDIPGQNRIFQEVTAKANRRNNSTELLVVTSPQWFFLAVTLGANNPSLTPVKQFMESKWGCEFSSQDINFHSLPAERYEELFPDMKTADENTEWTREKALCVDSDPETSDEEATDQVRLDEVLGDIRHDMANLEEKVNDVMDIIESLAADISEIKKSTDRVPVLEKSIAELVTFLHTVHGTGNRANNDDGNTSAGGPADASNGKRQRTE</sequence>
<accession>A0A8H5YDR6</accession>
<evidence type="ECO:0000313" key="2">
    <source>
        <dbReference type="EMBL" id="KAF5710718.1"/>
    </source>
</evidence>
<gene>
    <name evidence="2" type="ORF">FMUND_9362</name>
</gene>
<proteinExistence type="predicted"/>
<evidence type="ECO:0000256" key="1">
    <source>
        <dbReference type="SAM" id="MobiDB-lite"/>
    </source>
</evidence>
<organism evidence="2 3">
    <name type="scientific">Fusarium mundagurra</name>
    <dbReference type="NCBI Taxonomy" id="1567541"/>
    <lineage>
        <taxon>Eukaryota</taxon>
        <taxon>Fungi</taxon>
        <taxon>Dikarya</taxon>
        <taxon>Ascomycota</taxon>
        <taxon>Pezizomycotina</taxon>
        <taxon>Sordariomycetes</taxon>
        <taxon>Hypocreomycetidae</taxon>
        <taxon>Hypocreales</taxon>
        <taxon>Nectriaceae</taxon>
        <taxon>Fusarium</taxon>
        <taxon>Fusarium fujikuroi species complex</taxon>
    </lineage>
</organism>
<comment type="caution">
    <text evidence="2">The sequence shown here is derived from an EMBL/GenBank/DDBJ whole genome shotgun (WGS) entry which is preliminary data.</text>
</comment>
<dbReference type="AlphaFoldDB" id="A0A8H5YDR6"/>
<reference evidence="2 3" key="1">
    <citation type="submission" date="2020-05" db="EMBL/GenBank/DDBJ databases">
        <title>Identification and distribution of gene clusters putatively required for synthesis of sphingolipid metabolism inhibitors in phylogenetically diverse species of the filamentous fungus Fusarium.</title>
        <authorList>
            <person name="Kim H.-S."/>
            <person name="Busman M."/>
            <person name="Brown D.W."/>
            <person name="Divon H."/>
            <person name="Uhlig S."/>
            <person name="Proctor R.H."/>
        </authorList>
    </citation>
    <scope>NUCLEOTIDE SEQUENCE [LARGE SCALE GENOMIC DNA]</scope>
    <source>
        <strain evidence="2 3">NRRL 66235</strain>
    </source>
</reference>
<keyword evidence="3" id="KW-1185">Reference proteome</keyword>
<name>A0A8H5YDR6_9HYPO</name>
<dbReference type="OrthoDB" id="5068121at2759"/>
<evidence type="ECO:0000313" key="3">
    <source>
        <dbReference type="Proteomes" id="UP000544331"/>
    </source>
</evidence>
<protein>
    <submittedName>
        <fullName evidence="2">Uncharacterized protein</fullName>
    </submittedName>
</protein>
<feature type="compositionally biased region" description="Polar residues" evidence="1">
    <location>
        <begin position="278"/>
        <end position="289"/>
    </location>
</feature>